<feature type="region of interest" description="Disordered" evidence="1">
    <location>
        <begin position="43"/>
        <end position="66"/>
    </location>
</feature>
<proteinExistence type="predicted"/>
<evidence type="ECO:0000256" key="1">
    <source>
        <dbReference type="SAM" id="MobiDB-lite"/>
    </source>
</evidence>
<dbReference type="Proteomes" id="UP000255008">
    <property type="component" value="Unassembled WGS sequence"/>
</dbReference>
<evidence type="ECO:0000313" key="2">
    <source>
        <dbReference type="EMBL" id="SUE35824.1"/>
    </source>
</evidence>
<accession>A0AAJ5D6Q1</accession>
<reference evidence="2 3" key="1">
    <citation type="submission" date="2018-06" db="EMBL/GenBank/DDBJ databases">
        <authorList>
            <consortium name="Pathogen Informatics"/>
            <person name="Doyle S."/>
        </authorList>
    </citation>
    <scope>NUCLEOTIDE SEQUENCE [LARGE SCALE GENOMIC DNA]</scope>
    <source>
        <strain evidence="2 3">NCTC10894</strain>
    </source>
</reference>
<evidence type="ECO:0000313" key="3">
    <source>
        <dbReference type="Proteomes" id="UP000255008"/>
    </source>
</evidence>
<sequence>MAARSVPPRSDAARASSRVVGDRHHRRAPVWRADGEAHELGRARCTDVWPSPGKPRESHAPSMHDD</sequence>
<gene>
    <name evidence="2" type="ORF">NCTC10894_03840</name>
</gene>
<protein>
    <submittedName>
        <fullName evidence="2">Uncharacterized protein</fullName>
    </submittedName>
</protein>
<dbReference type="AlphaFoldDB" id="A0AAJ5D6Q1"/>
<feature type="region of interest" description="Disordered" evidence="1">
    <location>
        <begin position="1"/>
        <end position="27"/>
    </location>
</feature>
<feature type="compositionally biased region" description="Basic and acidic residues" evidence="1">
    <location>
        <begin position="54"/>
        <end position="66"/>
    </location>
</feature>
<comment type="caution">
    <text evidence="2">The sequence shown here is derived from an EMBL/GenBank/DDBJ whole genome shotgun (WGS) entry which is preliminary data.</text>
</comment>
<dbReference type="EMBL" id="UGVE01000002">
    <property type="protein sequence ID" value="SUE35824.1"/>
    <property type="molecule type" value="Genomic_DNA"/>
</dbReference>
<name>A0AAJ5D6Q1_9RALS</name>
<organism evidence="2 3">
    <name type="scientific">Ralstonia mannitolilytica</name>
    <dbReference type="NCBI Taxonomy" id="105219"/>
    <lineage>
        <taxon>Bacteria</taxon>
        <taxon>Pseudomonadati</taxon>
        <taxon>Pseudomonadota</taxon>
        <taxon>Betaproteobacteria</taxon>
        <taxon>Burkholderiales</taxon>
        <taxon>Burkholderiaceae</taxon>
        <taxon>Ralstonia</taxon>
    </lineage>
</organism>